<dbReference type="Proteomes" id="UP000474159">
    <property type="component" value="Unassembled WGS sequence"/>
</dbReference>
<protein>
    <submittedName>
        <fullName evidence="1">Uncharacterized protein</fullName>
    </submittedName>
</protein>
<reference evidence="1 2" key="1">
    <citation type="submission" date="2019-09" db="EMBL/GenBank/DDBJ databases">
        <title>YIM 48816 draft genome.</title>
        <authorList>
            <person name="Jiang L."/>
        </authorList>
    </citation>
    <scope>NUCLEOTIDE SEQUENCE [LARGE SCALE GENOMIC DNA]</scope>
    <source>
        <strain evidence="1 2">YIM 48816</strain>
    </source>
</reference>
<accession>A0A6L3SRN2</accession>
<dbReference type="AlphaFoldDB" id="A0A6L3SRN2"/>
<keyword evidence="2" id="KW-1185">Reference proteome</keyword>
<evidence type="ECO:0000313" key="2">
    <source>
        <dbReference type="Proteomes" id="UP000474159"/>
    </source>
</evidence>
<dbReference type="RefSeq" id="WP_151003437.1">
    <property type="nucleotide sequence ID" value="NZ_BPQY01000036.1"/>
</dbReference>
<name>A0A6L3SRN2_9HYPH</name>
<proteinExistence type="predicted"/>
<sequence>MPYDLRRPTSPVPLERQQAVVAEAAKRWWDFYTRTKADDQMKWFDCDIALAEGGATLGLLAELSKLTSDEYVRDLLARAIEKHSAGVAA</sequence>
<dbReference type="EMBL" id="VZZK01000034">
    <property type="protein sequence ID" value="KAB1075434.1"/>
    <property type="molecule type" value="Genomic_DNA"/>
</dbReference>
<organism evidence="1 2">
    <name type="scientific">Methylobacterium soli</name>
    <dbReference type="NCBI Taxonomy" id="553447"/>
    <lineage>
        <taxon>Bacteria</taxon>
        <taxon>Pseudomonadati</taxon>
        <taxon>Pseudomonadota</taxon>
        <taxon>Alphaproteobacteria</taxon>
        <taxon>Hyphomicrobiales</taxon>
        <taxon>Methylobacteriaceae</taxon>
        <taxon>Methylobacterium</taxon>
    </lineage>
</organism>
<evidence type="ECO:0000313" key="1">
    <source>
        <dbReference type="EMBL" id="KAB1075434.1"/>
    </source>
</evidence>
<gene>
    <name evidence="1" type="ORF">F6X53_25050</name>
</gene>
<comment type="caution">
    <text evidence="1">The sequence shown here is derived from an EMBL/GenBank/DDBJ whole genome shotgun (WGS) entry which is preliminary data.</text>
</comment>